<evidence type="ECO:0000256" key="1">
    <source>
        <dbReference type="SAM" id="MobiDB-lite"/>
    </source>
</evidence>
<dbReference type="AlphaFoldDB" id="A0A0E9V4T6"/>
<dbReference type="EMBL" id="GBXM01036122">
    <property type="protein sequence ID" value="JAH72455.1"/>
    <property type="molecule type" value="Transcribed_RNA"/>
</dbReference>
<feature type="region of interest" description="Disordered" evidence="1">
    <location>
        <begin position="1"/>
        <end position="34"/>
    </location>
</feature>
<reference evidence="2" key="1">
    <citation type="submission" date="2014-11" db="EMBL/GenBank/DDBJ databases">
        <authorList>
            <person name="Amaro Gonzalez C."/>
        </authorList>
    </citation>
    <scope>NUCLEOTIDE SEQUENCE</scope>
</reference>
<proteinExistence type="predicted"/>
<accession>A0A0E9V4T6</accession>
<sequence length="34" mass="4057">METDRERETVSDRKIKGRRERERTALLTSPGLLR</sequence>
<protein>
    <submittedName>
        <fullName evidence="2">Uncharacterized protein</fullName>
    </submittedName>
</protein>
<evidence type="ECO:0000313" key="2">
    <source>
        <dbReference type="EMBL" id="JAH72455.1"/>
    </source>
</evidence>
<feature type="compositionally biased region" description="Basic and acidic residues" evidence="1">
    <location>
        <begin position="1"/>
        <end position="24"/>
    </location>
</feature>
<name>A0A0E9V4T6_ANGAN</name>
<reference evidence="2" key="2">
    <citation type="journal article" date="2015" name="Fish Shellfish Immunol.">
        <title>Early steps in the European eel (Anguilla anguilla)-Vibrio vulnificus interaction in the gills: Role of the RtxA13 toxin.</title>
        <authorList>
            <person name="Callol A."/>
            <person name="Pajuelo D."/>
            <person name="Ebbesson L."/>
            <person name="Teles M."/>
            <person name="MacKenzie S."/>
            <person name="Amaro C."/>
        </authorList>
    </citation>
    <scope>NUCLEOTIDE SEQUENCE</scope>
</reference>
<organism evidence="2">
    <name type="scientific">Anguilla anguilla</name>
    <name type="common">European freshwater eel</name>
    <name type="synonym">Muraena anguilla</name>
    <dbReference type="NCBI Taxonomy" id="7936"/>
    <lineage>
        <taxon>Eukaryota</taxon>
        <taxon>Metazoa</taxon>
        <taxon>Chordata</taxon>
        <taxon>Craniata</taxon>
        <taxon>Vertebrata</taxon>
        <taxon>Euteleostomi</taxon>
        <taxon>Actinopterygii</taxon>
        <taxon>Neopterygii</taxon>
        <taxon>Teleostei</taxon>
        <taxon>Anguilliformes</taxon>
        <taxon>Anguillidae</taxon>
        <taxon>Anguilla</taxon>
    </lineage>
</organism>